<name>A0A1S2VF25_9BACT</name>
<sequence>MNRRDALQRVALLMGSTLSAPTMAAILREPGKAAPSTFSLTADQQTMLADIAEAIIPTTTTPGAKAAGVGPFIELMVKDCYSPEQQDHFRKGLVAVDEASQKAYSKSFVALSNEQKHAILTQFETAAEEEAKASRQAAKAKDVDAETGQIKEEKKKKSDPPVPFFPLTKELTLLGYFSSEIGATKALRYIAIPGRYEGCVKYEKGQKAWAT</sequence>
<keyword evidence="2" id="KW-0732">Signal</keyword>
<dbReference type="Proteomes" id="UP000181790">
    <property type="component" value="Unassembled WGS sequence"/>
</dbReference>
<dbReference type="Pfam" id="PF13618">
    <property type="entry name" value="Gluconate_2-dh3"/>
    <property type="match status" value="1"/>
</dbReference>
<evidence type="ECO:0000313" key="3">
    <source>
        <dbReference type="EMBL" id="OIN57324.1"/>
    </source>
</evidence>
<keyword evidence="4" id="KW-1185">Reference proteome</keyword>
<accession>A0A1S2VF25</accession>
<dbReference type="EMBL" id="MORL01000013">
    <property type="protein sequence ID" value="OIN57324.1"/>
    <property type="molecule type" value="Genomic_DNA"/>
</dbReference>
<feature type="region of interest" description="Disordered" evidence="1">
    <location>
        <begin position="132"/>
        <end position="161"/>
    </location>
</feature>
<dbReference type="OrthoDB" id="6385145at2"/>
<evidence type="ECO:0000256" key="2">
    <source>
        <dbReference type="SAM" id="SignalP"/>
    </source>
</evidence>
<evidence type="ECO:0000313" key="4">
    <source>
        <dbReference type="Proteomes" id="UP000181790"/>
    </source>
</evidence>
<organism evidence="3 4">
    <name type="scientific">Arsenicibacter rosenii</name>
    <dbReference type="NCBI Taxonomy" id="1750698"/>
    <lineage>
        <taxon>Bacteria</taxon>
        <taxon>Pseudomonadati</taxon>
        <taxon>Bacteroidota</taxon>
        <taxon>Cytophagia</taxon>
        <taxon>Cytophagales</taxon>
        <taxon>Spirosomataceae</taxon>
        <taxon>Arsenicibacter</taxon>
    </lineage>
</organism>
<protein>
    <submittedName>
        <fullName evidence="3">Twin-arginine translocation pathway signal protein</fullName>
    </submittedName>
</protein>
<dbReference type="AlphaFoldDB" id="A0A1S2VF25"/>
<comment type="caution">
    <text evidence="3">The sequence shown here is derived from an EMBL/GenBank/DDBJ whole genome shotgun (WGS) entry which is preliminary data.</text>
</comment>
<proteinExistence type="predicted"/>
<feature type="signal peptide" evidence="2">
    <location>
        <begin position="1"/>
        <end position="24"/>
    </location>
</feature>
<feature type="compositionally biased region" description="Basic and acidic residues" evidence="1">
    <location>
        <begin position="132"/>
        <end position="159"/>
    </location>
</feature>
<dbReference type="InterPro" id="IPR027056">
    <property type="entry name" value="Gluconate_2DH_su3"/>
</dbReference>
<gene>
    <name evidence="3" type="ORF">BLX24_20310</name>
</gene>
<dbReference type="RefSeq" id="WP_071505035.1">
    <property type="nucleotide sequence ID" value="NZ_MORL01000013.1"/>
</dbReference>
<reference evidence="3 4" key="1">
    <citation type="submission" date="2016-10" db="EMBL/GenBank/DDBJ databases">
        <title>Arsenicibacter rosenii gen. nov., sp. nov., an efficient arsenic-methylating bacterium isolated from an arsenic-contaminated paddy soil.</title>
        <authorList>
            <person name="Huang K."/>
        </authorList>
    </citation>
    <scope>NUCLEOTIDE SEQUENCE [LARGE SCALE GENOMIC DNA]</scope>
    <source>
        <strain evidence="3 4">SM-1</strain>
    </source>
</reference>
<evidence type="ECO:0000256" key="1">
    <source>
        <dbReference type="SAM" id="MobiDB-lite"/>
    </source>
</evidence>
<feature type="chain" id="PRO_5010247943" evidence="2">
    <location>
        <begin position="25"/>
        <end position="211"/>
    </location>
</feature>